<dbReference type="Proteomes" id="UP000243468">
    <property type="component" value="Unassembled WGS sequence"/>
</dbReference>
<dbReference type="InterPro" id="IPR006626">
    <property type="entry name" value="PbH1"/>
</dbReference>
<reference evidence="3" key="1">
    <citation type="submission" date="2016-09" db="EMBL/GenBank/DDBJ databases">
        <authorList>
            <person name="Varghese N."/>
            <person name="Submissions S."/>
        </authorList>
    </citation>
    <scope>NUCLEOTIDE SEQUENCE [LARGE SCALE GENOMIC DNA]</scope>
    <source>
        <strain evidence="3">ANC 4667</strain>
    </source>
</reference>
<feature type="chain" id="PRO_5017371457" evidence="1">
    <location>
        <begin position="20"/>
        <end position="600"/>
    </location>
</feature>
<dbReference type="NCBIfam" id="TIGR04212">
    <property type="entry name" value="GlyGly_RbtA"/>
    <property type="match status" value="1"/>
</dbReference>
<dbReference type="OrthoDB" id="6712914at2"/>
<proteinExistence type="predicted"/>
<dbReference type="InterPro" id="IPR026454">
    <property type="entry name" value="Rhombotarget_A"/>
</dbReference>
<gene>
    <name evidence="2" type="ORF">SAMN05421732_101591</name>
</gene>
<protein>
    <submittedName>
        <fullName evidence="2">Acinetobacter rhombotarget A</fullName>
    </submittedName>
</protein>
<evidence type="ECO:0000313" key="3">
    <source>
        <dbReference type="Proteomes" id="UP000243468"/>
    </source>
</evidence>
<keyword evidence="1" id="KW-0732">Signal</keyword>
<organism evidence="2 3">
    <name type="scientific">Acinetobacter kookii</name>
    <dbReference type="NCBI Taxonomy" id="1226327"/>
    <lineage>
        <taxon>Bacteria</taxon>
        <taxon>Pseudomonadati</taxon>
        <taxon>Pseudomonadota</taxon>
        <taxon>Gammaproteobacteria</taxon>
        <taxon>Moraxellales</taxon>
        <taxon>Moraxellaceae</taxon>
        <taxon>Acinetobacter</taxon>
    </lineage>
</organism>
<dbReference type="SMART" id="SM00710">
    <property type="entry name" value="PbH1"/>
    <property type="match status" value="3"/>
</dbReference>
<sequence>MLKRSIGIGMLCFAGHAYSADIIVNTTEDTKKDDKECSLREAIEYVNLGLPKQGFYGCGGENSTSTILLDKLKIYTLTSKINITSALNLKTYYETNVSDTAVAGLNNAIIRMTGQDQIFNIDDNAQERVTVNIQEVSFEGCQKSVCADRGGILYNNENLVLKYVKLTGGIARLGGAIYNVGENADADVYSSRVSISNSLIENNEAVSGGILYSQRPNFTITNVVFKNNKTTSGAANIFSEKNILDPSKLTFPSKINMITNSTFVNNTGHAVNIRDGVGLNNLTIVANTAGVQFEAPNAQGYMANSIVIGNPNGTNNNCQFSGDDKSILQNNLVTSECRSGDLNYPNEFWTGNKVFAGDSSESSCKSLIADQEALLCPYATPKDSFLGYIRPRILLSAKNMFDTLILNKGRVDSNTEHVQVICEGLDQRDMSRTTDNSWCDRGAIEIIVPTTISRIGQDLKVGETAKINILQYLGDSDLYPKEKCEALLGKHPNGEQWQDGCVYVDQTLTESKGSLTLDIDGNLVYTPNGSWRGADIFELRVVTSSTRFNENKKYLVLSANIVQEQSNAMESKSVNTSGGALGLLNILALLGLMGLRHYKK</sequence>
<dbReference type="RefSeq" id="WP_092818644.1">
    <property type="nucleotide sequence ID" value="NZ_BAABKJ010000006.1"/>
</dbReference>
<dbReference type="AlphaFoldDB" id="A0A1G6H1U4"/>
<dbReference type="STRING" id="1226327.SAMN05421732_101591"/>
<evidence type="ECO:0000256" key="1">
    <source>
        <dbReference type="SAM" id="SignalP"/>
    </source>
</evidence>
<keyword evidence="3" id="KW-1185">Reference proteome</keyword>
<evidence type="ECO:0000313" key="2">
    <source>
        <dbReference type="EMBL" id="SDB88277.1"/>
    </source>
</evidence>
<accession>A0A1G6H1U4</accession>
<dbReference type="NCBIfam" id="TIGR04214">
    <property type="entry name" value="CSLREA_Nterm"/>
    <property type="match status" value="1"/>
</dbReference>
<dbReference type="InterPro" id="IPR026457">
    <property type="entry name" value="CSLREA_Nterm"/>
</dbReference>
<name>A0A1G6H1U4_9GAMM</name>
<feature type="signal peptide" evidence="1">
    <location>
        <begin position="1"/>
        <end position="19"/>
    </location>
</feature>
<dbReference type="InterPro" id="IPR011050">
    <property type="entry name" value="Pectin_lyase_fold/virulence"/>
</dbReference>
<dbReference type="SUPFAM" id="SSF51126">
    <property type="entry name" value="Pectin lyase-like"/>
    <property type="match status" value="1"/>
</dbReference>
<dbReference type="EMBL" id="FMYO01000001">
    <property type="protein sequence ID" value="SDB88277.1"/>
    <property type="molecule type" value="Genomic_DNA"/>
</dbReference>